<comment type="subcellular location">
    <subcellularLocation>
        <location evidence="1">Cell inner membrane</location>
        <topology evidence="1">Single-pass membrane protein</topology>
    </subcellularLocation>
</comment>
<reference evidence="13 14" key="1">
    <citation type="submission" date="2024-02" db="EMBL/GenBank/DDBJ databases">
        <title>A novel Wenzhouxiangellaceae bacterium, isolated from coastal sediments.</title>
        <authorList>
            <person name="Du Z.-J."/>
            <person name="Ye Y.-Q."/>
            <person name="Zhang X.-Y."/>
        </authorList>
    </citation>
    <scope>NUCLEOTIDE SEQUENCE [LARGE SCALE GENOMIC DNA]</scope>
    <source>
        <strain evidence="13 14">CH-27</strain>
    </source>
</reference>
<dbReference type="GO" id="GO:0015627">
    <property type="term" value="C:type II protein secretion system complex"/>
    <property type="evidence" value="ECO:0007669"/>
    <property type="project" value="InterPro"/>
</dbReference>
<evidence type="ECO:0000256" key="5">
    <source>
        <dbReference type="ARBA" id="ARBA00022519"/>
    </source>
</evidence>
<dbReference type="EMBL" id="JAZHOG010000004">
    <property type="protein sequence ID" value="MEJ8567612.1"/>
    <property type="molecule type" value="Genomic_DNA"/>
</dbReference>
<dbReference type="Pfam" id="PF07963">
    <property type="entry name" value="N_methyl"/>
    <property type="match status" value="1"/>
</dbReference>
<protein>
    <recommendedName>
        <fullName evidence="2">Type II secretion system protein H</fullName>
    </recommendedName>
    <alternativeName>
        <fullName evidence="10">General secretion pathway protein H</fullName>
    </alternativeName>
</protein>
<evidence type="ECO:0000256" key="3">
    <source>
        <dbReference type="ARBA" id="ARBA00022475"/>
    </source>
</evidence>
<dbReference type="InterPro" id="IPR022346">
    <property type="entry name" value="T2SS_GspH"/>
</dbReference>
<dbReference type="RefSeq" id="WP_354694926.1">
    <property type="nucleotide sequence ID" value="NZ_JAZHOG010000004.1"/>
</dbReference>
<evidence type="ECO:0000256" key="9">
    <source>
        <dbReference type="ARBA" id="ARBA00025772"/>
    </source>
</evidence>
<keyword evidence="4" id="KW-0488">Methylation</keyword>
<evidence type="ECO:0000259" key="12">
    <source>
        <dbReference type="Pfam" id="PF12019"/>
    </source>
</evidence>
<dbReference type="NCBIfam" id="TIGR02532">
    <property type="entry name" value="IV_pilin_GFxxxE"/>
    <property type="match status" value="1"/>
</dbReference>
<dbReference type="AlphaFoldDB" id="A0AAW9R6G4"/>
<dbReference type="GO" id="GO:0015628">
    <property type="term" value="P:protein secretion by the type II secretion system"/>
    <property type="evidence" value="ECO:0007669"/>
    <property type="project" value="InterPro"/>
</dbReference>
<evidence type="ECO:0000256" key="1">
    <source>
        <dbReference type="ARBA" id="ARBA00004377"/>
    </source>
</evidence>
<keyword evidence="3" id="KW-1003">Cell membrane</keyword>
<dbReference type="Gene3D" id="3.30.700.10">
    <property type="entry name" value="Glycoprotein, Type 4 Pilin"/>
    <property type="match status" value="1"/>
</dbReference>
<evidence type="ECO:0000256" key="7">
    <source>
        <dbReference type="ARBA" id="ARBA00022989"/>
    </source>
</evidence>
<feature type="transmembrane region" description="Helical" evidence="11">
    <location>
        <begin position="20"/>
        <end position="44"/>
    </location>
</feature>
<dbReference type="InterPro" id="IPR045584">
    <property type="entry name" value="Pilin-like"/>
</dbReference>
<keyword evidence="14" id="KW-1185">Reference proteome</keyword>
<evidence type="ECO:0000256" key="6">
    <source>
        <dbReference type="ARBA" id="ARBA00022692"/>
    </source>
</evidence>
<accession>A0AAW9R6G4</accession>
<evidence type="ECO:0000256" key="8">
    <source>
        <dbReference type="ARBA" id="ARBA00023136"/>
    </source>
</evidence>
<dbReference type="SUPFAM" id="SSF54523">
    <property type="entry name" value="Pili subunits"/>
    <property type="match status" value="1"/>
</dbReference>
<dbReference type="GO" id="GO:0005886">
    <property type="term" value="C:plasma membrane"/>
    <property type="evidence" value="ECO:0007669"/>
    <property type="project" value="UniProtKB-SubCell"/>
</dbReference>
<evidence type="ECO:0000313" key="14">
    <source>
        <dbReference type="Proteomes" id="UP001359886"/>
    </source>
</evidence>
<comment type="similarity">
    <text evidence="9">Belongs to the GSP H family.</text>
</comment>
<name>A0AAW9R6G4_9GAMM</name>
<gene>
    <name evidence="13" type="ORF">V3330_08250</name>
</gene>
<feature type="domain" description="General secretion pathway GspH" evidence="12">
    <location>
        <begin position="59"/>
        <end position="183"/>
    </location>
</feature>
<evidence type="ECO:0000256" key="2">
    <source>
        <dbReference type="ARBA" id="ARBA00021549"/>
    </source>
</evidence>
<sequence length="202" mass="21464">MPIPASIRRDPRNTGKGFSAHRGFTVIELMITLAVLAIITSLALPSYRTVLEKRQVTSAAEQISAFLSSVQIESVKRNEPIAVRYARAAVDSWCVGLDNAAATCDCTVTDITDSDSCTVDGELRVLQSSSLNYPGVMSGTTGDGAFVFDPVRGLMIDHTDAAKLHLASSRGKYALDVDVSATGRVKICSSDSSKKVPGYASC</sequence>
<dbReference type="InterPro" id="IPR012902">
    <property type="entry name" value="N_methyl_site"/>
</dbReference>
<evidence type="ECO:0000313" key="13">
    <source>
        <dbReference type="EMBL" id="MEJ8567612.1"/>
    </source>
</evidence>
<evidence type="ECO:0000256" key="11">
    <source>
        <dbReference type="SAM" id="Phobius"/>
    </source>
</evidence>
<dbReference type="Proteomes" id="UP001359886">
    <property type="component" value="Unassembled WGS sequence"/>
</dbReference>
<proteinExistence type="inferred from homology"/>
<evidence type="ECO:0000256" key="10">
    <source>
        <dbReference type="ARBA" id="ARBA00030775"/>
    </source>
</evidence>
<keyword evidence="6 11" id="KW-0812">Transmembrane</keyword>
<comment type="caution">
    <text evidence="13">The sequence shown here is derived from an EMBL/GenBank/DDBJ whole genome shotgun (WGS) entry which is preliminary data.</text>
</comment>
<evidence type="ECO:0000256" key="4">
    <source>
        <dbReference type="ARBA" id="ARBA00022481"/>
    </source>
</evidence>
<organism evidence="13 14">
    <name type="scientific">Elongatibacter sediminis</name>
    <dbReference type="NCBI Taxonomy" id="3119006"/>
    <lineage>
        <taxon>Bacteria</taxon>
        <taxon>Pseudomonadati</taxon>
        <taxon>Pseudomonadota</taxon>
        <taxon>Gammaproteobacteria</taxon>
        <taxon>Chromatiales</taxon>
        <taxon>Wenzhouxiangellaceae</taxon>
        <taxon>Elongatibacter</taxon>
    </lineage>
</organism>
<keyword evidence="8 11" id="KW-0472">Membrane</keyword>
<dbReference type="Pfam" id="PF12019">
    <property type="entry name" value="GspH"/>
    <property type="match status" value="1"/>
</dbReference>
<keyword evidence="5" id="KW-0997">Cell inner membrane</keyword>
<keyword evidence="7 11" id="KW-1133">Transmembrane helix</keyword>